<proteinExistence type="predicted"/>
<feature type="transmembrane region" description="Helical" evidence="1">
    <location>
        <begin position="20"/>
        <end position="48"/>
    </location>
</feature>
<evidence type="ECO:0000313" key="2">
    <source>
        <dbReference type="EMBL" id="SHK27278.1"/>
    </source>
</evidence>
<dbReference type="InterPro" id="IPR006938">
    <property type="entry name" value="DUF624"/>
</dbReference>
<gene>
    <name evidence="2" type="ORF">SAMN02745136_02144</name>
</gene>
<feature type="transmembrane region" description="Helical" evidence="1">
    <location>
        <begin position="146"/>
        <end position="170"/>
    </location>
</feature>
<sequence length="220" mass="25341">MSIFSYDSILMRFLNFVADMVLLHFLWLLCSLPVITMGASTTALYYTCMKRIRTKEGYITRNFFHSFKMNLKQSTVIWLILLIIGYLFYLDFQIASSVEGYMGKIMLGGCIIFLVPCLFIALYIFPVQAKFKNSIKNNFKNAFLMSYRHFIMTMILLFIVGSIVILSFFFPPMIGLLLICGGGLTGFLTSTIFIQVFRHYIPNEAEKDLEISGEKFELNS</sequence>
<reference evidence="2 3" key="1">
    <citation type="submission" date="2016-11" db="EMBL/GenBank/DDBJ databases">
        <authorList>
            <person name="Jaros S."/>
            <person name="Januszkiewicz K."/>
            <person name="Wedrychowicz H."/>
        </authorList>
    </citation>
    <scope>NUCLEOTIDE SEQUENCE [LARGE SCALE GENOMIC DNA]</scope>
    <source>
        <strain evidence="2 3">DSM 15929</strain>
    </source>
</reference>
<name>A0A1M6R4L0_9FIRM</name>
<dbReference type="Proteomes" id="UP000184386">
    <property type="component" value="Unassembled WGS sequence"/>
</dbReference>
<evidence type="ECO:0000256" key="1">
    <source>
        <dbReference type="SAM" id="Phobius"/>
    </source>
</evidence>
<dbReference type="RefSeq" id="WP_073275633.1">
    <property type="nucleotide sequence ID" value="NZ_FRAC01000010.1"/>
</dbReference>
<accession>A0A1M6R4L0</accession>
<keyword evidence="1" id="KW-1133">Transmembrane helix</keyword>
<feature type="transmembrane region" description="Helical" evidence="1">
    <location>
        <begin position="176"/>
        <end position="197"/>
    </location>
</feature>
<dbReference type="Pfam" id="PF04854">
    <property type="entry name" value="DUF624"/>
    <property type="match status" value="1"/>
</dbReference>
<organism evidence="2 3">
    <name type="scientific">Anaerocolumna jejuensis DSM 15929</name>
    <dbReference type="NCBI Taxonomy" id="1121322"/>
    <lineage>
        <taxon>Bacteria</taxon>
        <taxon>Bacillati</taxon>
        <taxon>Bacillota</taxon>
        <taxon>Clostridia</taxon>
        <taxon>Lachnospirales</taxon>
        <taxon>Lachnospiraceae</taxon>
        <taxon>Anaerocolumna</taxon>
    </lineage>
</organism>
<feature type="transmembrane region" description="Helical" evidence="1">
    <location>
        <begin position="69"/>
        <end position="89"/>
    </location>
</feature>
<protein>
    <submittedName>
        <fullName evidence="2">Uncharacterized membrane protein YesL</fullName>
    </submittedName>
</protein>
<dbReference type="OrthoDB" id="9814991at2"/>
<evidence type="ECO:0000313" key="3">
    <source>
        <dbReference type="Proteomes" id="UP000184386"/>
    </source>
</evidence>
<keyword evidence="1" id="KW-0472">Membrane</keyword>
<dbReference type="STRING" id="1121322.SAMN02745136_02144"/>
<keyword evidence="3" id="KW-1185">Reference proteome</keyword>
<dbReference type="AlphaFoldDB" id="A0A1M6R4L0"/>
<feature type="transmembrane region" description="Helical" evidence="1">
    <location>
        <begin position="101"/>
        <end position="125"/>
    </location>
</feature>
<dbReference type="EMBL" id="FRAC01000010">
    <property type="protein sequence ID" value="SHK27278.1"/>
    <property type="molecule type" value="Genomic_DNA"/>
</dbReference>
<keyword evidence="1" id="KW-0812">Transmembrane</keyword>